<evidence type="ECO:0000313" key="2">
    <source>
        <dbReference type="Proteomes" id="UP001447979"/>
    </source>
</evidence>
<dbReference type="EMBL" id="JBBMFO010000051">
    <property type="protein sequence ID" value="MEQ2401835.1"/>
    <property type="molecule type" value="Genomic_DNA"/>
</dbReference>
<dbReference type="NCBIfam" id="NF041239">
    <property type="entry name" value="Moor_selen_rel"/>
    <property type="match status" value="1"/>
</dbReference>
<dbReference type="RefSeq" id="WP_349171612.1">
    <property type="nucleotide sequence ID" value="NZ_JBBMFO010000051.1"/>
</dbReference>
<dbReference type="Proteomes" id="UP001447979">
    <property type="component" value="Unassembled WGS sequence"/>
</dbReference>
<sequence length="103" mass="11785">MSNLRIKITDDALNFLSDKKAREITVDLITSKQCCGSGLPTSDTYIGSPRRRERDHNVFEEEGLKINIDKSLEFQDDLCTIDLVNLIFTKSLVSNFLDYKKII</sequence>
<protein>
    <submittedName>
        <fullName evidence="1">CC/Se motif family (Seleno)protein</fullName>
    </submittedName>
</protein>
<proteinExistence type="predicted"/>
<gene>
    <name evidence="1" type="ORF">WMO19_09525</name>
</gene>
<reference evidence="1 2" key="1">
    <citation type="submission" date="2024-03" db="EMBL/GenBank/DDBJ databases">
        <title>Human intestinal bacterial collection.</title>
        <authorList>
            <person name="Pauvert C."/>
            <person name="Hitch T.C.A."/>
            <person name="Clavel T."/>
        </authorList>
    </citation>
    <scope>NUCLEOTIDE SEQUENCE [LARGE SCALE GENOMIC DNA]</scope>
    <source>
        <strain evidence="1 2">CLA-SR-H025</strain>
    </source>
</reference>
<name>A0ABV1CG92_9FIRM</name>
<organism evidence="1 2">
    <name type="scientific">Peptoniphilus hominis</name>
    <name type="common">ex Hitch et al. 2025</name>
    <dbReference type="NCBI Taxonomy" id="3133174"/>
    <lineage>
        <taxon>Bacteria</taxon>
        <taxon>Bacillati</taxon>
        <taxon>Bacillota</taxon>
        <taxon>Tissierellia</taxon>
        <taxon>Tissierellales</taxon>
        <taxon>Peptoniphilaceae</taxon>
        <taxon>Peptoniphilus</taxon>
    </lineage>
</organism>
<accession>A0ABV1CG92</accession>
<comment type="caution">
    <text evidence="1">The sequence shown here is derived from an EMBL/GenBank/DDBJ whole genome shotgun (WGS) entry which is preliminary data.</text>
</comment>
<dbReference type="InterPro" id="IPR049744">
    <property type="entry name" value="CC/Se_fam"/>
</dbReference>
<evidence type="ECO:0000313" key="1">
    <source>
        <dbReference type="EMBL" id="MEQ2401835.1"/>
    </source>
</evidence>
<keyword evidence="2" id="KW-1185">Reference proteome</keyword>